<name>A0A6G1JRC3_9PLEO</name>
<keyword evidence="4" id="KW-1185">Reference proteome</keyword>
<gene>
    <name evidence="3" type="ORF">K504DRAFT_185336</name>
</gene>
<dbReference type="Proteomes" id="UP000799428">
    <property type="component" value="Unassembled WGS sequence"/>
</dbReference>
<feature type="transmembrane region" description="Helical" evidence="2">
    <location>
        <begin position="35"/>
        <end position="58"/>
    </location>
</feature>
<feature type="region of interest" description="Disordered" evidence="1">
    <location>
        <begin position="1"/>
        <end position="24"/>
    </location>
</feature>
<evidence type="ECO:0000256" key="1">
    <source>
        <dbReference type="SAM" id="MobiDB-lite"/>
    </source>
</evidence>
<protein>
    <submittedName>
        <fullName evidence="3">Uncharacterized protein</fullName>
    </submittedName>
</protein>
<sequence length="74" mass="8485">MQQKQLLPETPEGTEGGRDMSECLPEGTRNCTVLYVLYILYVLHCTALHCTALHCVLYSTYWSSGRVNNYWRLG</sequence>
<accession>A0A6G1JRC3</accession>
<dbReference type="EMBL" id="MU005789">
    <property type="protein sequence ID" value="KAF2703164.1"/>
    <property type="molecule type" value="Genomic_DNA"/>
</dbReference>
<evidence type="ECO:0000313" key="3">
    <source>
        <dbReference type="EMBL" id="KAF2703164.1"/>
    </source>
</evidence>
<proteinExistence type="predicted"/>
<reference evidence="3" key="1">
    <citation type="journal article" date="2020" name="Stud. Mycol.">
        <title>101 Dothideomycetes genomes: a test case for predicting lifestyles and emergence of pathogens.</title>
        <authorList>
            <person name="Haridas S."/>
            <person name="Albert R."/>
            <person name="Binder M."/>
            <person name="Bloem J."/>
            <person name="Labutti K."/>
            <person name="Salamov A."/>
            <person name="Andreopoulos B."/>
            <person name="Baker S."/>
            <person name="Barry K."/>
            <person name="Bills G."/>
            <person name="Bluhm B."/>
            <person name="Cannon C."/>
            <person name="Castanera R."/>
            <person name="Culley D."/>
            <person name="Daum C."/>
            <person name="Ezra D."/>
            <person name="Gonzalez J."/>
            <person name="Henrissat B."/>
            <person name="Kuo A."/>
            <person name="Liang C."/>
            <person name="Lipzen A."/>
            <person name="Lutzoni F."/>
            <person name="Magnuson J."/>
            <person name="Mondo S."/>
            <person name="Nolan M."/>
            <person name="Ohm R."/>
            <person name="Pangilinan J."/>
            <person name="Park H.-J."/>
            <person name="Ramirez L."/>
            <person name="Alfaro M."/>
            <person name="Sun H."/>
            <person name="Tritt A."/>
            <person name="Yoshinaga Y."/>
            <person name="Zwiers L.-H."/>
            <person name="Turgeon B."/>
            <person name="Goodwin S."/>
            <person name="Spatafora J."/>
            <person name="Crous P."/>
            <person name="Grigoriev I."/>
        </authorList>
    </citation>
    <scope>NUCLEOTIDE SEQUENCE</scope>
    <source>
        <strain evidence="3">CBS 279.74</strain>
    </source>
</reference>
<organism evidence="3 4">
    <name type="scientific">Pleomassaria siparia CBS 279.74</name>
    <dbReference type="NCBI Taxonomy" id="1314801"/>
    <lineage>
        <taxon>Eukaryota</taxon>
        <taxon>Fungi</taxon>
        <taxon>Dikarya</taxon>
        <taxon>Ascomycota</taxon>
        <taxon>Pezizomycotina</taxon>
        <taxon>Dothideomycetes</taxon>
        <taxon>Pleosporomycetidae</taxon>
        <taxon>Pleosporales</taxon>
        <taxon>Pleomassariaceae</taxon>
        <taxon>Pleomassaria</taxon>
    </lineage>
</organism>
<keyword evidence="2" id="KW-1133">Transmembrane helix</keyword>
<evidence type="ECO:0000313" key="4">
    <source>
        <dbReference type="Proteomes" id="UP000799428"/>
    </source>
</evidence>
<keyword evidence="2" id="KW-0472">Membrane</keyword>
<evidence type="ECO:0000256" key="2">
    <source>
        <dbReference type="SAM" id="Phobius"/>
    </source>
</evidence>
<keyword evidence="2" id="KW-0812">Transmembrane</keyword>
<dbReference type="AlphaFoldDB" id="A0A6G1JRC3"/>